<evidence type="ECO:0000256" key="4">
    <source>
        <dbReference type="ARBA" id="ARBA00023295"/>
    </source>
</evidence>
<evidence type="ECO:0000313" key="9">
    <source>
        <dbReference type="EMBL" id="NYF78792.1"/>
    </source>
</evidence>
<comment type="caution">
    <text evidence="9">The sequence shown here is derived from an EMBL/GenBank/DDBJ whole genome shotgun (WGS) entry which is preliminary data.</text>
</comment>
<dbReference type="SUPFAM" id="SSF49899">
    <property type="entry name" value="Concanavalin A-like lectins/glucanases"/>
    <property type="match status" value="1"/>
</dbReference>
<comment type="similarity">
    <text evidence="1 5">Belongs to the glycosyl hydrolase 32 family.</text>
</comment>
<evidence type="ECO:0000256" key="6">
    <source>
        <dbReference type="SAM" id="SignalP"/>
    </source>
</evidence>
<sequence length="512" mass="56301">MPTRRTVLKTLALASAATLSHQRTLAAQTAAQEPETPIHDPLRPSYHYLPARNWMNDPCGPIYFHGQYHLFHQYNPNAAVWGDMNWAHAVSPDMVHWQRLPVALSPTPGTADAQGCFTGTAVVHDGRPTFLYTGVQTAPLAEATLTDPKNPLRESQCLAIATDDTLSDWKKLPAPVISAPPPGMKVTGFRDPSPWRDGSTWYAVVGSGIAGKGGMVLLYRSPDLRTWEYLHPLAEGQWSGKPGSDPVDTGEMWECPDFFPLTDSSTKAQKYVLIHSSEGKVIWQSGVLDKTTMRFQAQKTGELDYGRVGSNRVIFYAPKTQLDANGNRILWGWIAETRPEADYSRAGWSGLMSLPRLLTLHNGELHMQPAAQVARLRSAALHSAAAHPDKHEFLATLQQSTSASAPYMLSNAGGPVLAVRSDLSQDPKTLRINNGTSAQDIVISMPDALSEQASLHVFIDNSVLEIFIDNRFCFTHRFYARSPVSPLVTLSVAGQYKVTGQRSFALEPIWPV</sequence>
<dbReference type="PANTHER" id="PTHR43101">
    <property type="entry name" value="BETA-FRUCTOSIDASE"/>
    <property type="match status" value="1"/>
</dbReference>
<reference evidence="9 10" key="1">
    <citation type="submission" date="2020-07" db="EMBL/GenBank/DDBJ databases">
        <title>Genomic Encyclopedia of Type Strains, Phase IV (KMG-V): Genome sequencing to study the core and pangenomes of soil and plant-associated prokaryotes.</title>
        <authorList>
            <person name="Whitman W."/>
        </authorList>
    </citation>
    <scope>NUCLEOTIDE SEQUENCE [LARGE SCALE GENOMIC DNA]</scope>
    <source>
        <strain evidence="9 10">X4EP2</strain>
    </source>
</reference>
<feature type="signal peptide" evidence="6">
    <location>
        <begin position="1"/>
        <end position="26"/>
    </location>
</feature>
<evidence type="ECO:0000256" key="1">
    <source>
        <dbReference type="ARBA" id="ARBA00009902"/>
    </source>
</evidence>
<dbReference type="InterPro" id="IPR013189">
    <property type="entry name" value="Glyco_hydro_32_C"/>
</dbReference>
<keyword evidence="6" id="KW-0732">Signal</keyword>
<organism evidence="9 10">
    <name type="scientific">Granulicella arctica</name>
    <dbReference type="NCBI Taxonomy" id="940613"/>
    <lineage>
        <taxon>Bacteria</taxon>
        <taxon>Pseudomonadati</taxon>
        <taxon>Acidobacteriota</taxon>
        <taxon>Terriglobia</taxon>
        <taxon>Terriglobales</taxon>
        <taxon>Acidobacteriaceae</taxon>
        <taxon>Granulicella</taxon>
    </lineage>
</organism>
<dbReference type="RefSeq" id="WP_179488522.1">
    <property type="nucleotide sequence ID" value="NZ_JACCCW010000001.1"/>
</dbReference>
<keyword evidence="4 5" id="KW-0326">Glycosidase</keyword>
<dbReference type="SUPFAM" id="SSF75005">
    <property type="entry name" value="Arabinanase/levansucrase/invertase"/>
    <property type="match status" value="1"/>
</dbReference>
<keyword evidence="10" id="KW-1185">Reference proteome</keyword>
<feature type="chain" id="PRO_5030662286" description="beta-fructofuranosidase" evidence="6">
    <location>
        <begin position="27"/>
        <end position="512"/>
    </location>
</feature>
<dbReference type="Pfam" id="PF00251">
    <property type="entry name" value="Glyco_hydro_32N"/>
    <property type="match status" value="1"/>
</dbReference>
<dbReference type="Proteomes" id="UP000589520">
    <property type="component" value="Unassembled WGS sequence"/>
</dbReference>
<dbReference type="GO" id="GO:0004564">
    <property type="term" value="F:beta-fructofuranosidase activity"/>
    <property type="evidence" value="ECO:0007669"/>
    <property type="project" value="UniProtKB-EC"/>
</dbReference>
<dbReference type="SMART" id="SM00640">
    <property type="entry name" value="Glyco_32"/>
    <property type="match status" value="1"/>
</dbReference>
<dbReference type="InterPro" id="IPR001362">
    <property type="entry name" value="Glyco_hydro_32"/>
</dbReference>
<proteinExistence type="inferred from homology"/>
<feature type="domain" description="Glycosyl hydrolase family 32 N-terminal" evidence="7">
    <location>
        <begin position="47"/>
        <end position="369"/>
    </location>
</feature>
<dbReference type="Pfam" id="PF08244">
    <property type="entry name" value="Glyco_hydro_32C"/>
    <property type="match status" value="1"/>
</dbReference>
<evidence type="ECO:0000313" key="10">
    <source>
        <dbReference type="Proteomes" id="UP000589520"/>
    </source>
</evidence>
<dbReference type="PANTHER" id="PTHR43101:SF1">
    <property type="entry name" value="BETA-FRUCTOSIDASE"/>
    <property type="match status" value="1"/>
</dbReference>
<dbReference type="AlphaFoldDB" id="A0A7Y9TK00"/>
<dbReference type="EC" id="3.2.1.26" evidence="2"/>
<dbReference type="InterPro" id="IPR023296">
    <property type="entry name" value="Glyco_hydro_beta-prop_sf"/>
</dbReference>
<evidence type="ECO:0000259" key="7">
    <source>
        <dbReference type="Pfam" id="PF00251"/>
    </source>
</evidence>
<dbReference type="GO" id="GO:0005975">
    <property type="term" value="P:carbohydrate metabolic process"/>
    <property type="evidence" value="ECO:0007669"/>
    <property type="project" value="InterPro"/>
</dbReference>
<keyword evidence="3 5" id="KW-0378">Hydrolase</keyword>
<feature type="domain" description="Glycosyl hydrolase family 32 C-terminal" evidence="8">
    <location>
        <begin position="450"/>
        <end position="483"/>
    </location>
</feature>
<dbReference type="CDD" id="cd08996">
    <property type="entry name" value="GH32_FFase"/>
    <property type="match status" value="1"/>
</dbReference>
<evidence type="ECO:0000256" key="5">
    <source>
        <dbReference type="RuleBase" id="RU362110"/>
    </source>
</evidence>
<dbReference type="EMBL" id="JACCCW010000001">
    <property type="protein sequence ID" value="NYF78792.1"/>
    <property type="molecule type" value="Genomic_DNA"/>
</dbReference>
<protein>
    <recommendedName>
        <fullName evidence="2">beta-fructofuranosidase</fullName>
        <ecNumber evidence="2">3.2.1.26</ecNumber>
    </recommendedName>
</protein>
<evidence type="ECO:0000259" key="8">
    <source>
        <dbReference type="Pfam" id="PF08244"/>
    </source>
</evidence>
<dbReference type="Gene3D" id="2.60.120.560">
    <property type="entry name" value="Exo-inulinase, domain 1"/>
    <property type="match status" value="1"/>
</dbReference>
<evidence type="ECO:0000256" key="3">
    <source>
        <dbReference type="ARBA" id="ARBA00022801"/>
    </source>
</evidence>
<dbReference type="InterPro" id="IPR013148">
    <property type="entry name" value="Glyco_hydro_32_N"/>
</dbReference>
<accession>A0A7Y9TK00</accession>
<dbReference type="InterPro" id="IPR013320">
    <property type="entry name" value="ConA-like_dom_sf"/>
</dbReference>
<gene>
    <name evidence="9" type="ORF">HDF17_001079</name>
</gene>
<evidence type="ECO:0000256" key="2">
    <source>
        <dbReference type="ARBA" id="ARBA00012758"/>
    </source>
</evidence>
<dbReference type="Gene3D" id="2.115.10.20">
    <property type="entry name" value="Glycosyl hydrolase domain, family 43"/>
    <property type="match status" value="1"/>
</dbReference>
<dbReference type="InterPro" id="IPR051214">
    <property type="entry name" value="GH32_Enzymes"/>
</dbReference>
<name>A0A7Y9TK00_9BACT</name>